<proteinExistence type="predicted"/>
<sequence>MSIETLSESWFDSRALTSDDEPATPADVTALKRLLKGVVSPSVAANEIMTMSEDEAPLDSKLDRIAWLMFDVAMEYPAGQPIILDLEDAINALPNFNMSDEQKASFPKMAEWKRLDALGDAIGDMYRSYWANRNSPDGDMSLAERRRLWAAINAFLARRCIRHGTYHDLHRGLVAIRTALEEEPWNGQESQPSASQSSIYSLDAEVPAAAEWILIAGRLIYNYIDEERFSALASTTDLWKGKPRFSKERWAFWKSRLRWIEIQAKLADNTRSVAKKAADEMDEIERLPQELLWSGKVDKAHPLDSCACGACNKQRLQSGEEPKRK</sequence>
<keyword evidence="2" id="KW-1185">Reference proteome</keyword>
<dbReference type="PANTHER" id="PTHR38797">
    <property type="entry name" value="NUCLEAR PORE COMPLEX PROTEIN NUP85-RELATED"/>
    <property type="match status" value="1"/>
</dbReference>
<dbReference type="Proteomes" id="UP000254866">
    <property type="component" value="Unassembled WGS sequence"/>
</dbReference>
<protein>
    <submittedName>
        <fullName evidence="1">Uncharacterized protein</fullName>
    </submittedName>
</protein>
<gene>
    <name evidence="1" type="ORF">BP5553_09410</name>
</gene>
<reference evidence="1 2" key="1">
    <citation type="journal article" date="2018" name="IMA Fungus">
        <title>IMA Genome-F 9: Draft genome sequence of Annulohypoxylon stygium, Aspergillus mulundensis, Berkeleyomyces basicola (syn. Thielaviopsis basicola), Ceratocystis smalleyi, two Cercospora beticola strains, Coleophoma cylindrospora, Fusarium fracticaudum, Phialophora cf. hyalina, and Morchella septimelata.</title>
        <authorList>
            <person name="Wingfield B.D."/>
            <person name="Bills G.F."/>
            <person name="Dong Y."/>
            <person name="Huang W."/>
            <person name="Nel W.J."/>
            <person name="Swalarsk-Parry B.S."/>
            <person name="Vaghefi N."/>
            <person name="Wilken P.M."/>
            <person name="An Z."/>
            <person name="de Beer Z.W."/>
            <person name="De Vos L."/>
            <person name="Chen L."/>
            <person name="Duong T.A."/>
            <person name="Gao Y."/>
            <person name="Hammerbacher A."/>
            <person name="Kikkert J.R."/>
            <person name="Li Y."/>
            <person name="Li H."/>
            <person name="Li K."/>
            <person name="Li Q."/>
            <person name="Liu X."/>
            <person name="Ma X."/>
            <person name="Naidoo K."/>
            <person name="Pethybridge S.J."/>
            <person name="Sun J."/>
            <person name="Steenkamp E.T."/>
            <person name="van der Nest M.A."/>
            <person name="van Wyk S."/>
            <person name="Wingfield M.J."/>
            <person name="Xiong C."/>
            <person name="Yue Q."/>
            <person name="Zhang X."/>
        </authorList>
    </citation>
    <scope>NUCLEOTIDE SEQUENCE [LARGE SCALE GENOMIC DNA]</scope>
    <source>
        <strain evidence="1 2">BP 5553</strain>
    </source>
</reference>
<evidence type="ECO:0000313" key="1">
    <source>
        <dbReference type="EMBL" id="RDL32008.1"/>
    </source>
</evidence>
<dbReference type="InterPro" id="IPR053204">
    <property type="entry name" value="Oxopyrrolidines_Biosynth-assoc"/>
</dbReference>
<dbReference type="RefSeq" id="XP_031865940.1">
    <property type="nucleotide sequence ID" value="XM_032018033.1"/>
</dbReference>
<dbReference type="STRING" id="2656787.A0A370TCN3"/>
<dbReference type="PANTHER" id="PTHR38797:SF4">
    <property type="entry name" value="NUCLEAR PORE COMPLEX PROTEIN NUP85"/>
    <property type="match status" value="1"/>
</dbReference>
<organism evidence="1 2">
    <name type="scientific">Venustampulla echinocandica</name>
    <dbReference type="NCBI Taxonomy" id="2656787"/>
    <lineage>
        <taxon>Eukaryota</taxon>
        <taxon>Fungi</taxon>
        <taxon>Dikarya</taxon>
        <taxon>Ascomycota</taxon>
        <taxon>Pezizomycotina</taxon>
        <taxon>Leotiomycetes</taxon>
        <taxon>Helotiales</taxon>
        <taxon>Pleuroascaceae</taxon>
        <taxon>Venustampulla</taxon>
    </lineage>
</organism>
<name>A0A370TCN3_9HELO</name>
<dbReference type="OrthoDB" id="3350591at2759"/>
<dbReference type="Pfam" id="PF12311">
    <property type="entry name" value="DUF3632"/>
    <property type="match status" value="1"/>
</dbReference>
<dbReference type="EMBL" id="NPIC01000011">
    <property type="protein sequence ID" value="RDL32008.1"/>
    <property type="molecule type" value="Genomic_DNA"/>
</dbReference>
<accession>A0A370TCN3</accession>
<evidence type="ECO:0000313" key="2">
    <source>
        <dbReference type="Proteomes" id="UP000254866"/>
    </source>
</evidence>
<dbReference type="GeneID" id="43602259"/>
<comment type="caution">
    <text evidence="1">The sequence shown here is derived from an EMBL/GenBank/DDBJ whole genome shotgun (WGS) entry which is preliminary data.</text>
</comment>
<dbReference type="InterPro" id="IPR022085">
    <property type="entry name" value="OpdG"/>
</dbReference>
<dbReference type="AlphaFoldDB" id="A0A370TCN3"/>